<dbReference type="Ensembl" id="ENSLACT00000016553.1">
    <property type="protein sequence ID" value="ENSLACP00000016439.1"/>
    <property type="gene ID" value="ENSLACG00000014485.1"/>
</dbReference>
<dbReference type="EMBL" id="AFYH01042888">
    <property type="status" value="NOT_ANNOTATED_CDS"/>
    <property type="molecule type" value="Genomic_DNA"/>
</dbReference>
<dbReference type="GO" id="GO:0015459">
    <property type="term" value="F:potassium channel regulator activity"/>
    <property type="evidence" value="ECO:0007669"/>
    <property type="project" value="TreeGrafter"/>
</dbReference>
<dbReference type="GO" id="GO:0086091">
    <property type="term" value="P:regulation of heart rate by cardiac conduction"/>
    <property type="evidence" value="ECO:0007669"/>
    <property type="project" value="TreeGrafter"/>
</dbReference>
<dbReference type="FunCoup" id="H3B3G8">
    <property type="interactions" value="109"/>
</dbReference>
<accession>H3B3G8</accession>
<protein>
    <submittedName>
        <fullName evidence="7">Potassium voltage-gated channel subfamily E regulatory subunit 1</fullName>
    </submittedName>
</protein>
<dbReference type="eggNOG" id="ENOG502SG7D">
    <property type="taxonomic scope" value="Eukaryota"/>
</dbReference>
<dbReference type="GO" id="GO:1902282">
    <property type="term" value="F:voltage-gated potassium channel activity involved in ventricular cardiac muscle cell action potential repolarization"/>
    <property type="evidence" value="ECO:0007669"/>
    <property type="project" value="TreeGrafter"/>
</dbReference>
<dbReference type="InterPro" id="IPR000369">
    <property type="entry name" value="K_chnl_KCNE"/>
</dbReference>
<reference evidence="8" key="1">
    <citation type="submission" date="2011-08" db="EMBL/GenBank/DDBJ databases">
        <title>The draft genome of Latimeria chalumnae.</title>
        <authorList>
            <person name="Di Palma F."/>
            <person name="Alfoldi J."/>
            <person name="Johnson J."/>
            <person name="Berlin A."/>
            <person name="Gnerre S."/>
            <person name="Jaffe D."/>
            <person name="MacCallum I."/>
            <person name="Young S."/>
            <person name="Walker B.J."/>
            <person name="Lander E."/>
            <person name="Lindblad-Toh K."/>
        </authorList>
    </citation>
    <scope>NUCLEOTIDE SEQUENCE [LARGE SCALE GENOMIC DNA]</scope>
    <source>
        <strain evidence="8">Wild caught</strain>
    </source>
</reference>
<dbReference type="GO" id="GO:0097623">
    <property type="term" value="P:potassium ion export across plasma membrane"/>
    <property type="evidence" value="ECO:0007669"/>
    <property type="project" value="TreeGrafter"/>
</dbReference>
<keyword evidence="3 6" id="KW-0812">Transmembrane</keyword>
<dbReference type="GO" id="GO:0008076">
    <property type="term" value="C:voltage-gated potassium channel complex"/>
    <property type="evidence" value="ECO:0007669"/>
    <property type="project" value="TreeGrafter"/>
</dbReference>
<evidence type="ECO:0000256" key="6">
    <source>
        <dbReference type="SAM" id="Phobius"/>
    </source>
</evidence>
<evidence type="ECO:0000256" key="4">
    <source>
        <dbReference type="ARBA" id="ARBA00022989"/>
    </source>
</evidence>
<dbReference type="HOGENOM" id="CLU_159026_0_0_1"/>
<sequence>TMVVNETLLDSLLYDFLQKHQNQSVNSTEVNKKDDKLQVIYILLIVGFFAFFTFGIMMSYIRSKKLEHSDDPYNIYIATDWENKRKLKKIAAKVDSVYSCIIENSLATEQFNRYIPQTRPTI</sequence>
<dbReference type="PANTHER" id="PTHR15282:SF10">
    <property type="entry name" value="POTASSIUM VOLTAGE-GATED CHANNEL SUBFAMILY E MEMBER 1"/>
    <property type="match status" value="1"/>
</dbReference>
<dbReference type="GO" id="GO:0005251">
    <property type="term" value="F:delayed rectifier potassium channel activity"/>
    <property type="evidence" value="ECO:0007669"/>
    <property type="project" value="TreeGrafter"/>
</dbReference>
<reference evidence="7" key="3">
    <citation type="submission" date="2025-09" db="UniProtKB">
        <authorList>
            <consortium name="Ensembl"/>
        </authorList>
    </citation>
    <scope>IDENTIFICATION</scope>
</reference>
<evidence type="ECO:0000256" key="3">
    <source>
        <dbReference type="ARBA" id="ARBA00022692"/>
    </source>
</evidence>
<keyword evidence="5 6" id="KW-0472">Membrane</keyword>
<comment type="similarity">
    <text evidence="2">Belongs to the potassium channel KCNE family.</text>
</comment>
<dbReference type="GO" id="GO:0044325">
    <property type="term" value="F:transmembrane transporter binding"/>
    <property type="evidence" value="ECO:0007669"/>
    <property type="project" value="TreeGrafter"/>
</dbReference>
<dbReference type="GeneTree" id="ENSGT00940000154497"/>
<dbReference type="OMA" id="ESCRACY"/>
<feature type="transmembrane region" description="Helical" evidence="6">
    <location>
        <begin position="39"/>
        <end position="61"/>
    </location>
</feature>
<evidence type="ECO:0000256" key="1">
    <source>
        <dbReference type="ARBA" id="ARBA00004167"/>
    </source>
</evidence>
<keyword evidence="8" id="KW-1185">Reference proteome</keyword>
<organism evidence="7 8">
    <name type="scientific">Latimeria chalumnae</name>
    <name type="common">Coelacanth</name>
    <dbReference type="NCBI Taxonomy" id="7897"/>
    <lineage>
        <taxon>Eukaryota</taxon>
        <taxon>Metazoa</taxon>
        <taxon>Chordata</taxon>
        <taxon>Craniata</taxon>
        <taxon>Vertebrata</taxon>
        <taxon>Euteleostomi</taxon>
        <taxon>Coelacanthiformes</taxon>
        <taxon>Coelacanthidae</taxon>
        <taxon>Latimeria</taxon>
    </lineage>
</organism>
<gene>
    <name evidence="7" type="primary">KCNE1</name>
</gene>
<dbReference type="STRING" id="7897.ENSLACP00000016439"/>
<dbReference type="AlphaFoldDB" id="H3B3G8"/>
<name>H3B3G8_LATCH</name>
<comment type="subcellular location">
    <subcellularLocation>
        <location evidence="1">Membrane</location>
        <topology evidence="1">Single-pass membrane protein</topology>
    </subcellularLocation>
</comment>
<evidence type="ECO:0000313" key="7">
    <source>
        <dbReference type="Ensembl" id="ENSLACP00000016439.1"/>
    </source>
</evidence>
<reference evidence="7" key="2">
    <citation type="submission" date="2025-08" db="UniProtKB">
        <authorList>
            <consortium name="Ensembl"/>
        </authorList>
    </citation>
    <scope>IDENTIFICATION</scope>
</reference>
<dbReference type="PANTHER" id="PTHR15282">
    <property type="entry name" value="POTASSIUM VOLTAGE-GATED CHANNEL SUBFAMILY E MEMBER 1, 3"/>
    <property type="match status" value="1"/>
</dbReference>
<proteinExistence type="inferred from homology"/>
<evidence type="ECO:0000313" key="8">
    <source>
        <dbReference type="Proteomes" id="UP000008672"/>
    </source>
</evidence>
<keyword evidence="4 6" id="KW-1133">Transmembrane helix</keyword>
<dbReference type="PRINTS" id="PR00168">
    <property type="entry name" value="KCNECHANNEL"/>
</dbReference>
<dbReference type="Proteomes" id="UP000008672">
    <property type="component" value="Unassembled WGS sequence"/>
</dbReference>
<dbReference type="GO" id="GO:0060307">
    <property type="term" value="P:regulation of ventricular cardiac muscle cell membrane repolarization"/>
    <property type="evidence" value="ECO:0007669"/>
    <property type="project" value="TreeGrafter"/>
</dbReference>
<dbReference type="Pfam" id="PF02060">
    <property type="entry name" value="ISK_Channel"/>
    <property type="match status" value="1"/>
</dbReference>
<evidence type="ECO:0000256" key="2">
    <source>
        <dbReference type="ARBA" id="ARBA00005688"/>
    </source>
</evidence>
<evidence type="ECO:0000256" key="5">
    <source>
        <dbReference type="ARBA" id="ARBA00023136"/>
    </source>
</evidence>
<dbReference type="InParanoid" id="H3B3G8"/>